<proteinExistence type="predicted"/>
<dbReference type="InterPro" id="IPR029021">
    <property type="entry name" value="Prot-tyrosine_phosphatase-like"/>
</dbReference>
<dbReference type="PROSITE" id="PS50056">
    <property type="entry name" value="TYR_PHOSPHATASE_2"/>
    <property type="match status" value="1"/>
</dbReference>
<dbReference type="InterPro" id="IPR057023">
    <property type="entry name" value="PTP-SAK"/>
</dbReference>
<dbReference type="PROSITE" id="PS00383">
    <property type="entry name" value="TYR_PHOSPHATASE_1"/>
    <property type="match status" value="1"/>
</dbReference>
<dbReference type="InterPro" id="IPR000387">
    <property type="entry name" value="Tyr_Pase_dom"/>
</dbReference>
<dbReference type="AlphaFoldDB" id="A0A819QYK4"/>
<evidence type="ECO:0000313" key="3">
    <source>
        <dbReference type="EMBL" id="CAF4036181.1"/>
    </source>
</evidence>
<protein>
    <recommendedName>
        <fullName evidence="2">Tyrosine specific protein phosphatases domain-containing protein</fullName>
    </recommendedName>
</protein>
<dbReference type="InterPro" id="IPR016130">
    <property type="entry name" value="Tyr_Pase_AS"/>
</dbReference>
<organism evidence="3 4">
    <name type="scientific">Adineta steineri</name>
    <dbReference type="NCBI Taxonomy" id="433720"/>
    <lineage>
        <taxon>Eukaryota</taxon>
        <taxon>Metazoa</taxon>
        <taxon>Spiralia</taxon>
        <taxon>Gnathifera</taxon>
        <taxon>Rotifera</taxon>
        <taxon>Eurotatoria</taxon>
        <taxon>Bdelloidea</taxon>
        <taxon>Adinetida</taxon>
        <taxon>Adinetidae</taxon>
        <taxon>Adineta</taxon>
    </lineage>
</organism>
<dbReference type="Gene3D" id="3.90.190.10">
    <property type="entry name" value="Protein tyrosine phosphatase superfamily"/>
    <property type="match status" value="1"/>
</dbReference>
<evidence type="ECO:0000259" key="2">
    <source>
        <dbReference type="PROSITE" id="PS50056"/>
    </source>
</evidence>
<evidence type="ECO:0000256" key="1">
    <source>
        <dbReference type="ARBA" id="ARBA00022801"/>
    </source>
</evidence>
<dbReference type="SUPFAM" id="SSF52799">
    <property type="entry name" value="(Phosphotyrosine protein) phosphatases II"/>
    <property type="match status" value="1"/>
</dbReference>
<keyword evidence="1" id="KW-0378">Hydrolase</keyword>
<dbReference type="Pfam" id="PF22784">
    <property type="entry name" value="PTP-SAK"/>
    <property type="match status" value="1"/>
</dbReference>
<name>A0A819QYK4_9BILA</name>
<dbReference type="Proteomes" id="UP000663881">
    <property type="component" value="Unassembled WGS sequence"/>
</dbReference>
<sequence length="205" mass="23963">MQLNTIDVSCRGPTATSHWIIPDLLLSSRYPGSADSDEHQCITRAIYDCGIEVFVNLMTPKEFTHFTPYEQQIRQYALQGYLLFFYSRNVEFISFPIGDQFICRDDEKLLDFCLNLSRRIKEDHQKILIHCRGGHGRTGTIMSILIGILFNLEADDAMNHNFQSQQQRLRIKGRTSPMHPRQCEQVRKVFKMYKDQQTVLINRET</sequence>
<evidence type="ECO:0000313" key="4">
    <source>
        <dbReference type="Proteomes" id="UP000663881"/>
    </source>
</evidence>
<dbReference type="GO" id="GO:0016791">
    <property type="term" value="F:phosphatase activity"/>
    <property type="evidence" value="ECO:0007669"/>
    <property type="project" value="UniProtKB-ARBA"/>
</dbReference>
<reference evidence="3" key="1">
    <citation type="submission" date="2021-02" db="EMBL/GenBank/DDBJ databases">
        <authorList>
            <person name="Nowell W R."/>
        </authorList>
    </citation>
    <scope>NUCLEOTIDE SEQUENCE</scope>
</reference>
<accession>A0A819QYK4</accession>
<gene>
    <name evidence="3" type="ORF">OKA104_LOCUS31875</name>
</gene>
<comment type="caution">
    <text evidence="3">The sequence shown here is derived from an EMBL/GenBank/DDBJ whole genome shotgun (WGS) entry which is preliminary data.</text>
</comment>
<dbReference type="EMBL" id="CAJOAY010003711">
    <property type="protein sequence ID" value="CAF4036181.1"/>
    <property type="molecule type" value="Genomic_DNA"/>
</dbReference>
<feature type="domain" description="Tyrosine specific protein phosphatases" evidence="2">
    <location>
        <begin position="107"/>
        <end position="158"/>
    </location>
</feature>